<proteinExistence type="predicted"/>
<evidence type="ECO:0000313" key="1">
    <source>
        <dbReference type="EMBL" id="JAP75809.1"/>
    </source>
</evidence>
<reference evidence="1" key="1">
    <citation type="journal article" date="2016" name="Ticks Tick Borne Dis.">
        <title>De novo assembly and annotation of the salivary gland transcriptome of Rhipicephalus appendiculatus male and female ticks during blood feeding.</title>
        <authorList>
            <person name="de Castro M.H."/>
            <person name="de Klerk D."/>
            <person name="Pienaar R."/>
            <person name="Latif A.A."/>
            <person name="Rees D.J."/>
            <person name="Mans B.J."/>
        </authorList>
    </citation>
    <scope>NUCLEOTIDE SEQUENCE</scope>
    <source>
        <tissue evidence="1">Salivary glands</tissue>
    </source>
</reference>
<organism evidence="1">
    <name type="scientific">Rhipicephalus appendiculatus</name>
    <name type="common">Brown ear tick</name>
    <dbReference type="NCBI Taxonomy" id="34631"/>
    <lineage>
        <taxon>Eukaryota</taxon>
        <taxon>Metazoa</taxon>
        <taxon>Ecdysozoa</taxon>
        <taxon>Arthropoda</taxon>
        <taxon>Chelicerata</taxon>
        <taxon>Arachnida</taxon>
        <taxon>Acari</taxon>
        <taxon>Parasitiformes</taxon>
        <taxon>Ixodida</taxon>
        <taxon>Ixodoidea</taxon>
        <taxon>Ixodidae</taxon>
        <taxon>Rhipicephalinae</taxon>
        <taxon>Rhipicephalus</taxon>
        <taxon>Rhipicephalus</taxon>
    </lineage>
</organism>
<protein>
    <submittedName>
        <fullName evidence="1">Uncharacterized protein</fullName>
    </submittedName>
</protein>
<dbReference type="AlphaFoldDB" id="A0A131Y970"/>
<dbReference type="EMBL" id="GEDV01012748">
    <property type="protein sequence ID" value="JAP75809.1"/>
    <property type="molecule type" value="Transcribed_RNA"/>
</dbReference>
<name>A0A131Y970_RHIAP</name>
<accession>A0A131Y970</accession>
<sequence length="143" mass="15595">MSNSSICVHETHIRPVIGVIQQQGKDEEPRIEVGEVTLGTDNVLAGSLTVYGGGQYHVKTTVADEVASYEITDEKGQTRNILVAVPKPPVEKIKFERRIILENGVETIEEYQNNKMVRRIVDGQEAPLVASNAAAAPAADDKK</sequence>